<evidence type="ECO:0000259" key="1">
    <source>
        <dbReference type="Pfam" id="PF13649"/>
    </source>
</evidence>
<dbReference type="RefSeq" id="WP_344195969.1">
    <property type="nucleotide sequence ID" value="NZ_BAAARN010000005.1"/>
</dbReference>
<name>A0ABN3UWZ6_9MICO</name>
<dbReference type="InterPro" id="IPR029063">
    <property type="entry name" value="SAM-dependent_MTases_sf"/>
</dbReference>
<evidence type="ECO:0000313" key="2">
    <source>
        <dbReference type="EMBL" id="GAA2739476.1"/>
    </source>
</evidence>
<keyword evidence="3" id="KW-1185">Reference proteome</keyword>
<organism evidence="2 3">
    <name type="scientific">Pedococcus aerophilus</name>
    <dbReference type="NCBI Taxonomy" id="436356"/>
    <lineage>
        <taxon>Bacteria</taxon>
        <taxon>Bacillati</taxon>
        <taxon>Actinomycetota</taxon>
        <taxon>Actinomycetes</taxon>
        <taxon>Micrococcales</taxon>
        <taxon>Intrasporangiaceae</taxon>
        <taxon>Pedococcus</taxon>
    </lineage>
</organism>
<dbReference type="Gene3D" id="3.40.50.150">
    <property type="entry name" value="Vaccinia Virus protein VP39"/>
    <property type="match status" value="1"/>
</dbReference>
<protein>
    <recommendedName>
        <fullName evidence="1">Methyltransferase domain-containing protein</fullName>
    </recommendedName>
</protein>
<dbReference type="Pfam" id="PF13649">
    <property type="entry name" value="Methyltransf_25"/>
    <property type="match status" value="1"/>
</dbReference>
<proteinExistence type="predicted"/>
<dbReference type="Proteomes" id="UP001501326">
    <property type="component" value="Unassembled WGS sequence"/>
</dbReference>
<reference evidence="2 3" key="1">
    <citation type="journal article" date="2019" name="Int. J. Syst. Evol. Microbiol.">
        <title>The Global Catalogue of Microorganisms (GCM) 10K type strain sequencing project: providing services to taxonomists for standard genome sequencing and annotation.</title>
        <authorList>
            <consortium name="The Broad Institute Genomics Platform"/>
            <consortium name="The Broad Institute Genome Sequencing Center for Infectious Disease"/>
            <person name="Wu L."/>
            <person name="Ma J."/>
        </authorList>
    </citation>
    <scope>NUCLEOTIDE SEQUENCE [LARGE SCALE GENOMIC DNA]</scope>
    <source>
        <strain evidence="2 3">JCM 16378</strain>
    </source>
</reference>
<dbReference type="EMBL" id="BAAARN010000005">
    <property type="protein sequence ID" value="GAA2739476.1"/>
    <property type="molecule type" value="Genomic_DNA"/>
</dbReference>
<comment type="caution">
    <text evidence="2">The sequence shown here is derived from an EMBL/GenBank/DDBJ whole genome shotgun (WGS) entry which is preliminary data.</text>
</comment>
<dbReference type="InterPro" id="IPR041698">
    <property type="entry name" value="Methyltransf_25"/>
</dbReference>
<gene>
    <name evidence="2" type="ORF">GCM10009867_35690</name>
</gene>
<feature type="domain" description="Methyltransferase" evidence="1">
    <location>
        <begin position="69"/>
        <end position="156"/>
    </location>
</feature>
<accession>A0ABN3UWZ6</accession>
<evidence type="ECO:0000313" key="3">
    <source>
        <dbReference type="Proteomes" id="UP001501326"/>
    </source>
</evidence>
<sequence length="219" mass="24438">MGLRERAVRAATSKPGVAARRAVFRGSRHYWERRYARGGTSGSGSYGAAAQWKADTVNAWVRDLGVTSVVDYGCGDGNQLGLADYPRYLGLDRSDSAIKRCSALFAADRTKSFLQYDPETLSDPAGWLRADLALSMEVLFHLVEDAVFEDYLTRLFDSAERYVVVCSSDVDLPQKSPHERHRAFTGWVATRRPEWRLEATVDPPQGVDLLSSFHLYARA</sequence>
<dbReference type="SUPFAM" id="SSF53335">
    <property type="entry name" value="S-adenosyl-L-methionine-dependent methyltransferases"/>
    <property type="match status" value="1"/>
</dbReference>